<keyword evidence="1" id="KW-0732">Signal</keyword>
<accession>A0A4Z2CL76</accession>
<proteinExistence type="predicted"/>
<sequence>MNSSIICIVLLFTILTVPTHGSKISSNVPTVVSSGTSTPQYNVTEVNQNNQVTEYEDADELTAGDIDYDTNLVEEESNVESVDYSESNRT</sequence>
<dbReference type="Proteomes" id="UP000311919">
    <property type="component" value="Unassembled WGS sequence"/>
</dbReference>
<feature type="signal peptide" evidence="1">
    <location>
        <begin position="1"/>
        <end position="21"/>
    </location>
</feature>
<reference evidence="2 3" key="1">
    <citation type="submission" date="2019-03" db="EMBL/GenBank/DDBJ databases">
        <title>An improved genome assembly of the fluke Schistosoma japonicum.</title>
        <authorList>
            <person name="Hu W."/>
            <person name="Luo F."/>
            <person name="Yin M."/>
            <person name="Mo X."/>
            <person name="Sun C."/>
            <person name="Wu Q."/>
            <person name="Zhu B."/>
            <person name="Xiang M."/>
            <person name="Wang J."/>
            <person name="Wang Y."/>
            <person name="Zhang T."/>
            <person name="Xu B."/>
            <person name="Zheng H."/>
            <person name="Feng Z."/>
        </authorList>
    </citation>
    <scope>NUCLEOTIDE SEQUENCE [LARGE SCALE GENOMIC DNA]</scope>
    <source>
        <strain evidence="2">HuSjv2</strain>
        <tissue evidence="2">Worms</tissue>
    </source>
</reference>
<dbReference type="EMBL" id="SKCS01000684">
    <property type="protein sequence ID" value="TNN04956.1"/>
    <property type="molecule type" value="Genomic_DNA"/>
</dbReference>
<keyword evidence="3" id="KW-1185">Reference proteome</keyword>
<protein>
    <submittedName>
        <fullName evidence="2">Protein VHS3</fullName>
    </submittedName>
</protein>
<dbReference type="AlphaFoldDB" id="A0A4Z2CL76"/>
<gene>
    <name evidence="2" type="ORF">EWB00_009991</name>
</gene>
<evidence type="ECO:0000313" key="2">
    <source>
        <dbReference type="EMBL" id="TNN04956.1"/>
    </source>
</evidence>
<feature type="chain" id="PRO_5021454329" evidence="1">
    <location>
        <begin position="22"/>
        <end position="90"/>
    </location>
</feature>
<comment type="caution">
    <text evidence="2">The sequence shown here is derived from an EMBL/GenBank/DDBJ whole genome shotgun (WGS) entry which is preliminary data.</text>
</comment>
<evidence type="ECO:0000313" key="3">
    <source>
        <dbReference type="Proteomes" id="UP000311919"/>
    </source>
</evidence>
<evidence type="ECO:0000256" key="1">
    <source>
        <dbReference type="SAM" id="SignalP"/>
    </source>
</evidence>
<organism evidence="2 3">
    <name type="scientific">Schistosoma japonicum</name>
    <name type="common">Blood fluke</name>
    <dbReference type="NCBI Taxonomy" id="6182"/>
    <lineage>
        <taxon>Eukaryota</taxon>
        <taxon>Metazoa</taxon>
        <taxon>Spiralia</taxon>
        <taxon>Lophotrochozoa</taxon>
        <taxon>Platyhelminthes</taxon>
        <taxon>Trematoda</taxon>
        <taxon>Digenea</taxon>
        <taxon>Strigeidida</taxon>
        <taxon>Schistosomatoidea</taxon>
        <taxon>Schistosomatidae</taxon>
        <taxon>Schistosoma</taxon>
    </lineage>
</organism>
<name>A0A4Z2CL76_SCHJA</name>